<evidence type="ECO:0000256" key="5">
    <source>
        <dbReference type="SAM" id="MobiDB-lite"/>
    </source>
</evidence>
<reference evidence="7 8" key="1">
    <citation type="journal article" date="2019" name="Emerg. Microbes Infect.">
        <title>Comprehensive subspecies identification of 175 nontuberculous mycobacteria species based on 7547 genomic profiles.</title>
        <authorList>
            <person name="Matsumoto Y."/>
            <person name="Kinjo T."/>
            <person name="Motooka D."/>
            <person name="Nabeya D."/>
            <person name="Jung N."/>
            <person name="Uechi K."/>
            <person name="Horii T."/>
            <person name="Iida T."/>
            <person name="Fujita J."/>
            <person name="Nakamura S."/>
        </authorList>
    </citation>
    <scope>NUCLEOTIDE SEQUENCE [LARGE SCALE GENOMIC DNA]</scope>
    <source>
        <strain evidence="7 8">JCM 13574</strain>
    </source>
</reference>
<gene>
    <name evidence="7" type="ORF">MMAD_20340</name>
</gene>
<dbReference type="Gene3D" id="3.40.50.1980">
    <property type="entry name" value="Nitrogenase molybdenum iron protein domain"/>
    <property type="match status" value="2"/>
</dbReference>
<evidence type="ECO:0000256" key="1">
    <source>
        <dbReference type="ARBA" id="ARBA00004196"/>
    </source>
</evidence>
<dbReference type="GO" id="GO:1901678">
    <property type="term" value="P:iron coordination entity transport"/>
    <property type="evidence" value="ECO:0007669"/>
    <property type="project" value="UniProtKB-ARBA"/>
</dbReference>
<evidence type="ECO:0000256" key="4">
    <source>
        <dbReference type="ARBA" id="ARBA00022729"/>
    </source>
</evidence>
<protein>
    <submittedName>
        <fullName evidence="7">Fe3+-citrate ABC transporter substrate-binding protein</fullName>
    </submittedName>
</protein>
<dbReference type="EMBL" id="AP022610">
    <property type="protein sequence ID" value="BBZ27739.1"/>
    <property type="molecule type" value="Genomic_DNA"/>
</dbReference>
<comment type="similarity">
    <text evidence="2">Belongs to the bacterial solute-binding protein 8 family.</text>
</comment>
<evidence type="ECO:0000256" key="2">
    <source>
        <dbReference type="ARBA" id="ARBA00008814"/>
    </source>
</evidence>
<dbReference type="Proteomes" id="UP000466517">
    <property type="component" value="Chromosome"/>
</dbReference>
<dbReference type="PANTHER" id="PTHR30532:SF25">
    <property type="entry name" value="IRON(III) DICITRATE-BINDING PERIPLASMIC PROTEIN"/>
    <property type="match status" value="1"/>
</dbReference>
<dbReference type="AlphaFoldDB" id="A0A7I7XEX3"/>
<keyword evidence="3" id="KW-0813">Transport</keyword>
<proteinExistence type="inferred from homology"/>
<dbReference type="KEGG" id="mmag:MMAD_20340"/>
<dbReference type="Pfam" id="PF01497">
    <property type="entry name" value="Peripla_BP_2"/>
    <property type="match status" value="1"/>
</dbReference>
<dbReference type="PANTHER" id="PTHR30532">
    <property type="entry name" value="IRON III DICITRATE-BINDING PERIPLASMIC PROTEIN"/>
    <property type="match status" value="1"/>
</dbReference>
<keyword evidence="8" id="KW-1185">Reference proteome</keyword>
<comment type="subcellular location">
    <subcellularLocation>
        <location evidence="1">Cell envelope</location>
    </subcellularLocation>
</comment>
<feature type="region of interest" description="Disordered" evidence="5">
    <location>
        <begin position="50"/>
        <end position="76"/>
    </location>
</feature>
<dbReference type="RefSeq" id="WP_163743751.1">
    <property type="nucleotide sequence ID" value="NZ_AP022610.1"/>
</dbReference>
<evidence type="ECO:0000256" key="3">
    <source>
        <dbReference type="ARBA" id="ARBA00022448"/>
    </source>
</evidence>
<name>A0A7I7XEX3_9MYCO</name>
<dbReference type="InterPro" id="IPR002491">
    <property type="entry name" value="ABC_transptr_periplasmic_BD"/>
</dbReference>
<dbReference type="PROSITE" id="PS50983">
    <property type="entry name" value="FE_B12_PBP"/>
    <property type="match status" value="1"/>
</dbReference>
<dbReference type="CDD" id="cd01146">
    <property type="entry name" value="FhuD"/>
    <property type="match status" value="1"/>
</dbReference>
<organism evidence="7 8">
    <name type="scientific">Mycolicibacterium madagascariense</name>
    <dbReference type="NCBI Taxonomy" id="212765"/>
    <lineage>
        <taxon>Bacteria</taxon>
        <taxon>Bacillati</taxon>
        <taxon>Actinomycetota</taxon>
        <taxon>Actinomycetes</taxon>
        <taxon>Mycobacteriales</taxon>
        <taxon>Mycobacteriaceae</taxon>
        <taxon>Mycolicibacterium</taxon>
    </lineage>
</organism>
<evidence type="ECO:0000313" key="8">
    <source>
        <dbReference type="Proteomes" id="UP000466517"/>
    </source>
</evidence>
<sequence>MGAIAAGVAIVTALVITLVSGCGDDGGSAPANPDAASAVVTSTTAIAGAGVLGNDRRPDDSCAPNPAPVDDGPPTREVRHAAGTTEVPADPQRIVVLSGDQLDALCALGLQSRIVAAALADGSSSQPSYLGSVIHAVPPAGTRSTPDVGAIKAANPDLILGSEALTPEAYGELSGIAPTVFTGPPGPGWQDTLRTVGAATGRNDAATALLAGFQQAAAKTGADDDATHYQVSVVQLTQNTLRVYGTDDFPASVLSAIGADRPIAQRFKDKPYQEISTSQVTKSTDFSAADGDIVYLTFDSPAAKERADAVLESDAWRKLSATKDNRVFIVNDEVWQTGQGLVAARGMLADLRFVNAPIN</sequence>
<feature type="domain" description="Fe/B12 periplasmic-binding" evidence="6">
    <location>
        <begin position="93"/>
        <end position="359"/>
    </location>
</feature>
<dbReference type="GO" id="GO:0030288">
    <property type="term" value="C:outer membrane-bounded periplasmic space"/>
    <property type="evidence" value="ECO:0007669"/>
    <property type="project" value="TreeGrafter"/>
</dbReference>
<dbReference type="InterPro" id="IPR051313">
    <property type="entry name" value="Bact_iron-sidero_bind"/>
</dbReference>
<evidence type="ECO:0000259" key="6">
    <source>
        <dbReference type="PROSITE" id="PS50983"/>
    </source>
</evidence>
<accession>A0A7I7XEX3</accession>
<evidence type="ECO:0000313" key="7">
    <source>
        <dbReference type="EMBL" id="BBZ27739.1"/>
    </source>
</evidence>
<dbReference type="SUPFAM" id="SSF53807">
    <property type="entry name" value="Helical backbone' metal receptor"/>
    <property type="match status" value="1"/>
</dbReference>
<keyword evidence="4" id="KW-0732">Signal</keyword>